<sequence length="74" mass="8666">MKISRVKSPSYAIYNNYYGNCGFKFGDSCLYMQDSILYVNNVNTRQDSYYEQKLKCTGTYTIDEIEAFRVVSQE</sequence>
<evidence type="ECO:0000313" key="2">
    <source>
        <dbReference type="Proteomes" id="UP000233469"/>
    </source>
</evidence>
<organism evidence="1 2">
    <name type="scientific">Rhizophagus irregularis</name>
    <dbReference type="NCBI Taxonomy" id="588596"/>
    <lineage>
        <taxon>Eukaryota</taxon>
        <taxon>Fungi</taxon>
        <taxon>Fungi incertae sedis</taxon>
        <taxon>Mucoromycota</taxon>
        <taxon>Glomeromycotina</taxon>
        <taxon>Glomeromycetes</taxon>
        <taxon>Glomerales</taxon>
        <taxon>Glomeraceae</taxon>
        <taxon>Rhizophagus</taxon>
    </lineage>
</organism>
<protein>
    <recommendedName>
        <fullName evidence="3">TLDc domain-containing protein</fullName>
    </recommendedName>
</protein>
<reference evidence="1 2" key="2">
    <citation type="submission" date="2017-10" db="EMBL/GenBank/DDBJ databases">
        <title>Extensive intraspecific genome diversity in a model arbuscular mycorrhizal fungus.</title>
        <authorList>
            <person name="Chen E.C.H."/>
            <person name="Morin E."/>
            <person name="Baudet D."/>
            <person name="Noel J."/>
            <person name="Ndikumana S."/>
            <person name="Charron P."/>
            <person name="St-Onge C."/>
            <person name="Giorgi J."/>
            <person name="Grigoriev I.V."/>
            <person name="Roux C."/>
            <person name="Martin F.M."/>
            <person name="Corradi N."/>
        </authorList>
    </citation>
    <scope>NUCLEOTIDE SEQUENCE [LARGE SCALE GENOMIC DNA]</scope>
    <source>
        <strain evidence="1 2">C2</strain>
    </source>
</reference>
<comment type="caution">
    <text evidence="1">The sequence shown here is derived from an EMBL/GenBank/DDBJ whole genome shotgun (WGS) entry which is preliminary data.</text>
</comment>
<evidence type="ECO:0000313" key="1">
    <source>
        <dbReference type="EMBL" id="PKK62077.1"/>
    </source>
</evidence>
<gene>
    <name evidence="1" type="ORF">RhiirC2_760012</name>
</gene>
<dbReference type="Proteomes" id="UP000233469">
    <property type="component" value="Unassembled WGS sequence"/>
</dbReference>
<accession>A0A2N1MKB6</accession>
<dbReference type="EMBL" id="LLXL01002028">
    <property type="protein sequence ID" value="PKK62077.1"/>
    <property type="molecule type" value="Genomic_DNA"/>
</dbReference>
<evidence type="ECO:0008006" key="3">
    <source>
        <dbReference type="Google" id="ProtNLM"/>
    </source>
</evidence>
<proteinExistence type="predicted"/>
<dbReference type="AlphaFoldDB" id="A0A2N1MKB6"/>
<name>A0A2N1MKB6_9GLOM</name>
<reference evidence="1 2" key="1">
    <citation type="submission" date="2016-04" db="EMBL/GenBank/DDBJ databases">
        <title>Genome analyses suggest a sexual origin of heterokaryosis in a supposedly ancient asexual fungus.</title>
        <authorList>
            <person name="Ropars J."/>
            <person name="Sedzielewska K."/>
            <person name="Noel J."/>
            <person name="Charron P."/>
            <person name="Farinelli L."/>
            <person name="Marton T."/>
            <person name="Kruger M."/>
            <person name="Pelin A."/>
            <person name="Brachmann A."/>
            <person name="Corradi N."/>
        </authorList>
    </citation>
    <scope>NUCLEOTIDE SEQUENCE [LARGE SCALE GENOMIC DNA]</scope>
    <source>
        <strain evidence="1 2">C2</strain>
    </source>
</reference>